<dbReference type="InterPro" id="IPR000683">
    <property type="entry name" value="Gfo/Idh/MocA-like_OxRdtase_N"/>
</dbReference>
<dbReference type="RefSeq" id="WP_048551094.1">
    <property type="nucleotide sequence ID" value="NZ_HF570958.1"/>
</dbReference>
<evidence type="ECO:0000259" key="5">
    <source>
        <dbReference type="Pfam" id="PF22725"/>
    </source>
</evidence>
<dbReference type="Pfam" id="PF22725">
    <property type="entry name" value="GFO_IDH_MocA_C3"/>
    <property type="match status" value="1"/>
</dbReference>
<evidence type="ECO:0000256" key="1">
    <source>
        <dbReference type="ARBA" id="ARBA00010928"/>
    </source>
</evidence>
<dbReference type="Gene3D" id="3.40.50.720">
    <property type="entry name" value="NAD(P)-binding Rossmann-like Domain"/>
    <property type="match status" value="1"/>
</dbReference>
<feature type="domain" description="Gfo/Idh/MocA-like oxidoreductase N-terminal" evidence="4">
    <location>
        <begin position="5"/>
        <end position="124"/>
    </location>
</feature>
<dbReference type="GO" id="GO:0000166">
    <property type="term" value="F:nucleotide binding"/>
    <property type="evidence" value="ECO:0007669"/>
    <property type="project" value="InterPro"/>
</dbReference>
<dbReference type="Gene3D" id="3.30.360.10">
    <property type="entry name" value="Dihydrodipicolinate Reductase, domain 2"/>
    <property type="match status" value="1"/>
</dbReference>
<dbReference type="InterPro" id="IPR050984">
    <property type="entry name" value="Gfo/Idh/MocA_domain"/>
</dbReference>
<name>A0A077M1H0_9MICO</name>
<protein>
    <submittedName>
        <fullName evidence="6">Oxidoreductase domain protein</fullName>
    </submittedName>
</protein>
<organism evidence="6 7">
    <name type="scientific">Nostocoides japonicum T1-X7</name>
    <dbReference type="NCBI Taxonomy" id="1194083"/>
    <lineage>
        <taxon>Bacteria</taxon>
        <taxon>Bacillati</taxon>
        <taxon>Actinomycetota</taxon>
        <taxon>Actinomycetes</taxon>
        <taxon>Micrococcales</taxon>
        <taxon>Intrasporangiaceae</taxon>
        <taxon>Nostocoides</taxon>
    </lineage>
</organism>
<keyword evidence="7" id="KW-1185">Reference proteome</keyword>
<dbReference type="AlphaFoldDB" id="A0A077M1H0"/>
<dbReference type="EMBL" id="CAJB01000312">
    <property type="protein sequence ID" value="CCH78932.1"/>
    <property type="molecule type" value="Genomic_DNA"/>
</dbReference>
<dbReference type="PANTHER" id="PTHR22604">
    <property type="entry name" value="OXIDOREDUCTASES"/>
    <property type="match status" value="1"/>
</dbReference>
<evidence type="ECO:0000256" key="2">
    <source>
        <dbReference type="ARBA" id="ARBA00023002"/>
    </source>
</evidence>
<comment type="caution">
    <text evidence="6">The sequence shown here is derived from an EMBL/GenBank/DDBJ whole genome shotgun (WGS) entry which is preliminary data.</text>
</comment>
<keyword evidence="3" id="KW-0520">NAD</keyword>
<evidence type="ECO:0000256" key="3">
    <source>
        <dbReference type="ARBA" id="ARBA00023027"/>
    </source>
</evidence>
<evidence type="ECO:0000313" key="6">
    <source>
        <dbReference type="EMBL" id="CCH78932.1"/>
    </source>
</evidence>
<dbReference type="SUPFAM" id="SSF55347">
    <property type="entry name" value="Glyceraldehyde-3-phosphate dehydrogenase-like, C-terminal domain"/>
    <property type="match status" value="1"/>
</dbReference>
<keyword evidence="2" id="KW-0560">Oxidoreductase</keyword>
<feature type="domain" description="GFO/IDH/MocA-like oxidoreductase" evidence="5">
    <location>
        <begin position="134"/>
        <end position="255"/>
    </location>
</feature>
<dbReference type="Proteomes" id="UP000035721">
    <property type="component" value="Unassembled WGS sequence"/>
</dbReference>
<sequence>MTEPLRIGILGAARIAGLAMVSPARATGTRLVAVAARDTGRAEAFAAEHGVERVHASYDELLADPEVEAVYNPLPNGLHGQWNRRAVEAGKHVLSEKPSAANADEARTVRDAARAAGVVFMEGFHYPYHPFWHRVTGLIEEGAIGEIRDVECTLSMPDPGADDPRWRLDLAGGATMDLGCYSLSAIALLGEYAGGAPSFTGGRVQERAGAPGVDEELWVDLAYPSGATAHGGGSMVRPTAPADFHLTVTGSEGTIHVPRFALPHEDDRVILRRPDGTETVEHPGSRSSYTYQLEAFAAAVRHRAAVLTDAAFAVEVMELIDGAYRTVGLEPRQPARS</sequence>
<dbReference type="STRING" id="1194083.BN12_380014"/>
<comment type="similarity">
    <text evidence="1">Belongs to the Gfo/Idh/MocA family.</text>
</comment>
<dbReference type="SUPFAM" id="SSF51735">
    <property type="entry name" value="NAD(P)-binding Rossmann-fold domains"/>
    <property type="match status" value="1"/>
</dbReference>
<accession>A0A077M1H0</accession>
<dbReference type="OrthoDB" id="9815825at2"/>
<reference evidence="6 7" key="1">
    <citation type="journal article" date="2013" name="ISME J.">
        <title>A metabolic model for members of the genus Tetrasphaera involved in enhanced biological phosphorus removal.</title>
        <authorList>
            <person name="Kristiansen R."/>
            <person name="Nguyen H.T.T."/>
            <person name="Saunders A.M."/>
            <person name="Nielsen J.L."/>
            <person name="Wimmer R."/>
            <person name="Le V.Q."/>
            <person name="McIlroy S.J."/>
            <person name="Petrovski S."/>
            <person name="Seviour R.J."/>
            <person name="Calteau A."/>
            <person name="Nielsen K.L."/>
            <person name="Nielsen P.H."/>
        </authorList>
    </citation>
    <scope>NUCLEOTIDE SEQUENCE [LARGE SCALE GENOMIC DNA]</scope>
    <source>
        <strain evidence="6 7">T1-X7</strain>
    </source>
</reference>
<dbReference type="InterPro" id="IPR055170">
    <property type="entry name" value="GFO_IDH_MocA-like_dom"/>
</dbReference>
<dbReference type="PANTHER" id="PTHR22604:SF105">
    <property type="entry name" value="TRANS-1,2-DIHYDROBENZENE-1,2-DIOL DEHYDROGENASE"/>
    <property type="match status" value="1"/>
</dbReference>
<dbReference type="InterPro" id="IPR036291">
    <property type="entry name" value="NAD(P)-bd_dom_sf"/>
</dbReference>
<gene>
    <name evidence="6" type="ORF">BN12_380014</name>
</gene>
<dbReference type="Pfam" id="PF01408">
    <property type="entry name" value="GFO_IDH_MocA"/>
    <property type="match status" value="1"/>
</dbReference>
<dbReference type="GO" id="GO:0016491">
    <property type="term" value="F:oxidoreductase activity"/>
    <property type="evidence" value="ECO:0007669"/>
    <property type="project" value="UniProtKB-KW"/>
</dbReference>
<evidence type="ECO:0000259" key="4">
    <source>
        <dbReference type="Pfam" id="PF01408"/>
    </source>
</evidence>
<evidence type="ECO:0000313" key="7">
    <source>
        <dbReference type="Proteomes" id="UP000035721"/>
    </source>
</evidence>
<proteinExistence type="inferred from homology"/>